<evidence type="ECO:0000256" key="1">
    <source>
        <dbReference type="SAM" id="Phobius"/>
    </source>
</evidence>
<dbReference type="RefSeq" id="WP_187761516.1">
    <property type="nucleotide sequence ID" value="NZ_CP061038.1"/>
</dbReference>
<feature type="transmembrane region" description="Helical" evidence="1">
    <location>
        <begin position="9"/>
        <end position="27"/>
    </location>
</feature>
<accession>A0A7H0LHP3</accession>
<dbReference type="AlphaFoldDB" id="A0A7H0LHP3"/>
<dbReference type="Proteomes" id="UP000516148">
    <property type="component" value="Chromosome"/>
</dbReference>
<evidence type="ECO:0000313" key="2">
    <source>
        <dbReference type="EMBL" id="QNQ09196.1"/>
    </source>
</evidence>
<keyword evidence="3" id="KW-1185">Reference proteome</keyword>
<organism evidence="2 3">
    <name type="scientific">Sphingomonas alpina</name>
    <dbReference type="NCBI Taxonomy" id="653931"/>
    <lineage>
        <taxon>Bacteria</taxon>
        <taxon>Pseudomonadati</taxon>
        <taxon>Pseudomonadota</taxon>
        <taxon>Alphaproteobacteria</taxon>
        <taxon>Sphingomonadales</taxon>
        <taxon>Sphingomonadaceae</taxon>
        <taxon>Sphingomonas</taxon>
    </lineage>
</organism>
<keyword evidence="1" id="KW-0472">Membrane</keyword>
<dbReference type="KEGG" id="spap:H3Z74_21395"/>
<keyword evidence="1" id="KW-1133">Transmembrane helix</keyword>
<name>A0A7H0LHP3_9SPHN</name>
<proteinExistence type="predicted"/>
<gene>
    <name evidence="2" type="ORF">H3Z74_21395</name>
</gene>
<reference evidence="2 3" key="1">
    <citation type="submission" date="2020-09" db="EMBL/GenBank/DDBJ databases">
        <title>Sphingomonas sp., a new species isolated from pork steak.</title>
        <authorList>
            <person name="Heidler von Heilborn D."/>
        </authorList>
    </citation>
    <scope>NUCLEOTIDE SEQUENCE [LARGE SCALE GENOMIC DNA]</scope>
    <source>
        <strain evidence="3">S8-3T</strain>
    </source>
</reference>
<dbReference type="EMBL" id="CP061038">
    <property type="protein sequence ID" value="QNQ09196.1"/>
    <property type="molecule type" value="Genomic_DNA"/>
</dbReference>
<sequence>MRSILKSGFLWQFIGGFALGAVGVFTLQPAATETPATPVAATAPAAR</sequence>
<protein>
    <submittedName>
        <fullName evidence="2">Uncharacterized protein</fullName>
    </submittedName>
</protein>
<keyword evidence="1" id="KW-0812">Transmembrane</keyword>
<evidence type="ECO:0000313" key="3">
    <source>
        <dbReference type="Proteomes" id="UP000516148"/>
    </source>
</evidence>